<protein>
    <submittedName>
        <fullName evidence="1">Uncharacterized protein</fullName>
    </submittedName>
</protein>
<evidence type="ECO:0000313" key="2">
    <source>
        <dbReference type="Proteomes" id="UP001054945"/>
    </source>
</evidence>
<reference evidence="1 2" key="1">
    <citation type="submission" date="2021-06" db="EMBL/GenBank/DDBJ databases">
        <title>Caerostris extrusa draft genome.</title>
        <authorList>
            <person name="Kono N."/>
            <person name="Arakawa K."/>
        </authorList>
    </citation>
    <scope>NUCLEOTIDE SEQUENCE [LARGE SCALE GENOMIC DNA]</scope>
</reference>
<accession>A0AAV4NQF7</accession>
<dbReference type="Proteomes" id="UP001054945">
    <property type="component" value="Unassembled WGS sequence"/>
</dbReference>
<gene>
    <name evidence="1" type="ORF">CEXT_176251</name>
</gene>
<keyword evidence="2" id="KW-1185">Reference proteome</keyword>
<organism evidence="1 2">
    <name type="scientific">Caerostris extrusa</name>
    <name type="common">Bark spider</name>
    <name type="synonym">Caerostris bankana</name>
    <dbReference type="NCBI Taxonomy" id="172846"/>
    <lineage>
        <taxon>Eukaryota</taxon>
        <taxon>Metazoa</taxon>
        <taxon>Ecdysozoa</taxon>
        <taxon>Arthropoda</taxon>
        <taxon>Chelicerata</taxon>
        <taxon>Arachnida</taxon>
        <taxon>Araneae</taxon>
        <taxon>Araneomorphae</taxon>
        <taxon>Entelegynae</taxon>
        <taxon>Araneoidea</taxon>
        <taxon>Araneidae</taxon>
        <taxon>Caerostris</taxon>
    </lineage>
</organism>
<dbReference type="EMBL" id="BPLR01021159">
    <property type="protein sequence ID" value="GIX86644.1"/>
    <property type="molecule type" value="Genomic_DNA"/>
</dbReference>
<dbReference type="AlphaFoldDB" id="A0AAV4NQF7"/>
<comment type="caution">
    <text evidence="1">The sequence shown here is derived from an EMBL/GenBank/DDBJ whole genome shotgun (WGS) entry which is preliminary data.</text>
</comment>
<evidence type="ECO:0000313" key="1">
    <source>
        <dbReference type="EMBL" id="GIX86644.1"/>
    </source>
</evidence>
<proteinExistence type="predicted"/>
<sequence length="111" mass="12679">MYHFSHTTSLSKYLKKQQQKMIHFFPLATKTKSVIKPFSLLFSLFGQWAHVKYKIFLHQEQSSKVCSTSPNLPHLYHALSPRWHALSSVIGIPLQVDIKVGSGQCNIRSPA</sequence>
<name>A0AAV4NQF7_CAEEX</name>